<dbReference type="KEGG" id="abat:CFX1CAM_0685"/>
<dbReference type="Gene3D" id="1.10.3720.10">
    <property type="entry name" value="MetI-like"/>
    <property type="match status" value="1"/>
</dbReference>
<feature type="transmembrane region" description="Helical" evidence="8">
    <location>
        <begin position="102"/>
        <end position="123"/>
    </location>
</feature>
<protein>
    <submittedName>
        <fullName evidence="10">ABC transporter, permease protein</fullName>
    </submittedName>
</protein>
<evidence type="ECO:0000256" key="6">
    <source>
        <dbReference type="ARBA" id="ARBA00022989"/>
    </source>
</evidence>
<feature type="transmembrane region" description="Helical" evidence="8">
    <location>
        <begin position="194"/>
        <end position="216"/>
    </location>
</feature>
<evidence type="ECO:0000256" key="2">
    <source>
        <dbReference type="ARBA" id="ARBA00007069"/>
    </source>
</evidence>
<organism evidence="10 11">
    <name type="scientific">Candidatus Brevifilum fermentans</name>
    <dbReference type="NCBI Taxonomy" id="1986204"/>
    <lineage>
        <taxon>Bacteria</taxon>
        <taxon>Bacillati</taxon>
        <taxon>Chloroflexota</taxon>
        <taxon>Anaerolineae</taxon>
        <taxon>Anaerolineales</taxon>
        <taxon>Anaerolineaceae</taxon>
        <taxon>Candidatus Brevifilum</taxon>
    </lineage>
</organism>
<evidence type="ECO:0000256" key="5">
    <source>
        <dbReference type="ARBA" id="ARBA00022692"/>
    </source>
</evidence>
<gene>
    <name evidence="10" type="ORF">CFX1CAM_0685</name>
</gene>
<keyword evidence="6 8" id="KW-1133">Transmembrane helix</keyword>
<dbReference type="PROSITE" id="PS50928">
    <property type="entry name" value="ABC_TM1"/>
    <property type="match status" value="1"/>
</dbReference>
<sequence>MKKKTNVKLNFLALLPFLLIAFLYEVLPLIMMILSSFRSEVDKSVLFSFENYIAAFTRPAYQRAILNSLKVTAISALFGILIGFIGAQAIHNSTGKIKNVFITILNMTSNFAGVPLAFAYMIILGNSGVLIQVGKTYGITALANFDLYTSFGLNMMYVYFQVPLATLLMVPAFYGIRQEWKEANLLLNGNSLTFWFKVGIPVLLPSIFGTISVLFANAIAAYATAYALLMNNYSLLSINITGMFTGDMTTRPHLGAALSVVMMIFMLGAILINNFITRRTSTWRWR</sequence>
<evidence type="ECO:0000256" key="4">
    <source>
        <dbReference type="ARBA" id="ARBA00022475"/>
    </source>
</evidence>
<evidence type="ECO:0000313" key="10">
    <source>
        <dbReference type="EMBL" id="SMX53750.1"/>
    </source>
</evidence>
<evidence type="ECO:0000313" key="11">
    <source>
        <dbReference type="Proteomes" id="UP000195514"/>
    </source>
</evidence>
<dbReference type="InterPro" id="IPR000515">
    <property type="entry name" value="MetI-like"/>
</dbReference>
<keyword evidence="3" id="KW-0813">Transport</keyword>
<dbReference type="InterPro" id="IPR035906">
    <property type="entry name" value="MetI-like_sf"/>
</dbReference>
<feature type="transmembrane region" description="Helical" evidence="8">
    <location>
        <begin position="256"/>
        <end position="276"/>
    </location>
</feature>
<dbReference type="SUPFAM" id="SSF161098">
    <property type="entry name" value="MetI-like"/>
    <property type="match status" value="1"/>
</dbReference>
<proteinExistence type="inferred from homology"/>
<evidence type="ECO:0000256" key="8">
    <source>
        <dbReference type="SAM" id="Phobius"/>
    </source>
</evidence>
<comment type="similarity">
    <text evidence="2">Belongs to the binding-protein-dependent transport system permease family. CysTW subfamily.</text>
</comment>
<feature type="domain" description="ABC transmembrane type-1" evidence="9">
    <location>
        <begin position="65"/>
        <end position="273"/>
    </location>
</feature>
<dbReference type="EMBL" id="LT859958">
    <property type="protein sequence ID" value="SMX53750.1"/>
    <property type="molecule type" value="Genomic_DNA"/>
</dbReference>
<evidence type="ECO:0000256" key="1">
    <source>
        <dbReference type="ARBA" id="ARBA00004651"/>
    </source>
</evidence>
<comment type="subcellular location">
    <subcellularLocation>
        <location evidence="1">Cell membrane</location>
        <topology evidence="1">Multi-pass membrane protein</topology>
    </subcellularLocation>
</comment>
<keyword evidence="7 8" id="KW-0472">Membrane</keyword>
<feature type="transmembrane region" description="Helical" evidence="8">
    <location>
        <begin position="71"/>
        <end position="90"/>
    </location>
</feature>
<dbReference type="GO" id="GO:0055085">
    <property type="term" value="P:transmembrane transport"/>
    <property type="evidence" value="ECO:0007669"/>
    <property type="project" value="InterPro"/>
</dbReference>
<dbReference type="OrthoDB" id="8404154at2"/>
<dbReference type="RefSeq" id="WP_087861669.1">
    <property type="nucleotide sequence ID" value="NZ_LT859958.1"/>
</dbReference>
<keyword evidence="11" id="KW-1185">Reference proteome</keyword>
<keyword evidence="5 8" id="KW-0812">Transmembrane</keyword>
<accession>A0A1Y6K6S4</accession>
<feature type="transmembrane region" description="Helical" evidence="8">
    <location>
        <begin position="156"/>
        <end position="174"/>
    </location>
</feature>
<dbReference type="GO" id="GO:0005886">
    <property type="term" value="C:plasma membrane"/>
    <property type="evidence" value="ECO:0007669"/>
    <property type="project" value="UniProtKB-SubCell"/>
</dbReference>
<name>A0A1Y6K6S4_9CHLR</name>
<keyword evidence="4" id="KW-1003">Cell membrane</keyword>
<reference evidence="11" key="1">
    <citation type="submission" date="2017-05" db="EMBL/GenBank/DDBJ databases">
        <authorList>
            <person name="Kirkegaard R."/>
            <person name="Mcilroy J S."/>
        </authorList>
    </citation>
    <scope>NUCLEOTIDE SEQUENCE [LARGE SCALE GENOMIC DNA]</scope>
</reference>
<evidence type="ECO:0000256" key="7">
    <source>
        <dbReference type="ARBA" id="ARBA00023136"/>
    </source>
</evidence>
<evidence type="ECO:0000256" key="3">
    <source>
        <dbReference type="ARBA" id="ARBA00022448"/>
    </source>
</evidence>
<dbReference type="Proteomes" id="UP000195514">
    <property type="component" value="Chromosome I"/>
</dbReference>
<dbReference type="AlphaFoldDB" id="A0A1Y6K6S4"/>
<dbReference type="PANTHER" id="PTHR42929:SF1">
    <property type="entry name" value="INNER MEMBRANE ABC TRANSPORTER PERMEASE PROTEIN YDCU-RELATED"/>
    <property type="match status" value="1"/>
</dbReference>
<dbReference type="PANTHER" id="PTHR42929">
    <property type="entry name" value="INNER MEMBRANE ABC TRANSPORTER PERMEASE PROTEIN YDCU-RELATED-RELATED"/>
    <property type="match status" value="1"/>
</dbReference>
<feature type="transmembrane region" description="Helical" evidence="8">
    <location>
        <begin position="12"/>
        <end position="34"/>
    </location>
</feature>
<evidence type="ECO:0000259" key="9">
    <source>
        <dbReference type="PROSITE" id="PS50928"/>
    </source>
</evidence>